<evidence type="ECO:0000259" key="3">
    <source>
        <dbReference type="Pfam" id="PF08541"/>
    </source>
</evidence>
<dbReference type="PANTHER" id="PTHR34069">
    <property type="entry name" value="3-OXOACYL-[ACYL-CARRIER-PROTEIN] SYNTHASE 3"/>
    <property type="match status" value="1"/>
</dbReference>
<keyword evidence="2" id="KW-0012">Acyltransferase</keyword>
<organism evidence="5 6">
    <name type="scientific">Pedobacter chitinilyticus</name>
    <dbReference type="NCBI Taxonomy" id="2233776"/>
    <lineage>
        <taxon>Bacteria</taxon>
        <taxon>Pseudomonadati</taxon>
        <taxon>Bacteroidota</taxon>
        <taxon>Sphingobacteriia</taxon>
        <taxon>Sphingobacteriales</taxon>
        <taxon>Sphingobacteriaceae</taxon>
        <taxon>Pedobacter</taxon>
    </lineage>
</organism>
<keyword evidence="6" id="KW-1185">Reference proteome</keyword>
<dbReference type="CDD" id="cd00830">
    <property type="entry name" value="KAS_III"/>
    <property type="match status" value="1"/>
</dbReference>
<name>A0A443YR49_9SPHI</name>
<gene>
    <name evidence="5" type="ORF">DPV69_13390</name>
</gene>
<dbReference type="Gene3D" id="3.40.47.10">
    <property type="match status" value="1"/>
</dbReference>
<evidence type="ECO:0000313" key="5">
    <source>
        <dbReference type="EMBL" id="RWU06280.1"/>
    </source>
</evidence>
<proteinExistence type="predicted"/>
<protein>
    <submittedName>
        <fullName evidence="5">Ketoacyl-ACP synthase III</fullName>
    </submittedName>
</protein>
<dbReference type="InterPro" id="IPR016039">
    <property type="entry name" value="Thiolase-like"/>
</dbReference>
<comment type="caution">
    <text evidence="5">The sequence shown here is derived from an EMBL/GenBank/DDBJ whole genome shotgun (WGS) entry which is preliminary data.</text>
</comment>
<dbReference type="Proteomes" id="UP000284120">
    <property type="component" value="Unassembled WGS sequence"/>
</dbReference>
<evidence type="ECO:0000259" key="4">
    <source>
        <dbReference type="Pfam" id="PF08545"/>
    </source>
</evidence>
<dbReference type="EMBL" id="SAYW01000004">
    <property type="protein sequence ID" value="RWU06280.1"/>
    <property type="molecule type" value="Genomic_DNA"/>
</dbReference>
<dbReference type="InterPro" id="IPR013747">
    <property type="entry name" value="ACP_syn_III_C"/>
</dbReference>
<dbReference type="SUPFAM" id="SSF53901">
    <property type="entry name" value="Thiolase-like"/>
    <property type="match status" value="1"/>
</dbReference>
<feature type="domain" description="Beta-ketoacyl-[acyl-carrier-protein] synthase III C-terminal" evidence="3">
    <location>
        <begin position="257"/>
        <end position="355"/>
    </location>
</feature>
<evidence type="ECO:0000313" key="6">
    <source>
        <dbReference type="Proteomes" id="UP000284120"/>
    </source>
</evidence>
<dbReference type="OrthoDB" id="5171393at2"/>
<evidence type="ECO:0000256" key="1">
    <source>
        <dbReference type="ARBA" id="ARBA00022679"/>
    </source>
</evidence>
<evidence type="ECO:0000256" key="2">
    <source>
        <dbReference type="ARBA" id="ARBA00023315"/>
    </source>
</evidence>
<dbReference type="Pfam" id="PF08541">
    <property type="entry name" value="ACP_syn_III_C"/>
    <property type="match status" value="1"/>
</dbReference>
<dbReference type="Pfam" id="PF08545">
    <property type="entry name" value="ACP_syn_III"/>
    <property type="match status" value="1"/>
</dbReference>
<dbReference type="InterPro" id="IPR013751">
    <property type="entry name" value="ACP_syn_III_N"/>
</dbReference>
<dbReference type="GO" id="GO:0044550">
    <property type="term" value="P:secondary metabolite biosynthetic process"/>
    <property type="evidence" value="ECO:0007669"/>
    <property type="project" value="TreeGrafter"/>
</dbReference>
<dbReference type="GO" id="GO:0004315">
    <property type="term" value="F:3-oxoacyl-[acyl-carrier-protein] synthase activity"/>
    <property type="evidence" value="ECO:0007669"/>
    <property type="project" value="InterPro"/>
</dbReference>
<reference evidence="5 6" key="1">
    <citation type="submission" date="2018-06" db="EMBL/GenBank/DDBJ databases">
        <title>Pedobacter endophyticus sp. nov., an endophytic bacterium isolated from a leaf of Triticum aestivum.</title>
        <authorList>
            <person name="Zhang L."/>
        </authorList>
    </citation>
    <scope>NUCLEOTIDE SEQUENCE [LARGE SCALE GENOMIC DNA]</scope>
    <source>
        <strain evidence="5 6">CM134L-2</strain>
    </source>
</reference>
<sequence>MNKIRSVITGTGSYIPEKTISGKHFLEHTFFDGGVKIDKDNEEIIQKFSDITEINERRYINDDQLNHDIGLIAAQRAIEDAKIDKESLDYIIFCHNFGDVKHNSNRIDLLPALAAKVKLQLGINNPDCVAFDLIFGCPGWVQGMIQADYLIRSGDAKHVLVIGSETLSRIVDPHDRDSMIFADGAGATVLSAATNDESKGILAHKAQTYASHADMLIMGGSNNPAENNGNTYIKMKGRKLYEFAVVTVPQLVKQAIDKSGVDVKQIKMVFIHQANGKMDHAIMKRLFKLYGEDTIPEKLVPMTISWLGNSSVATVPTLIDLVLKNKVDGYEIKEGDHAVFASVGAGMHINAIVYKF</sequence>
<dbReference type="PANTHER" id="PTHR34069:SF2">
    <property type="entry name" value="BETA-KETOACYL-[ACYL-CARRIER-PROTEIN] SYNTHASE III"/>
    <property type="match status" value="1"/>
</dbReference>
<dbReference type="GO" id="GO:0006633">
    <property type="term" value="P:fatty acid biosynthetic process"/>
    <property type="evidence" value="ECO:0007669"/>
    <property type="project" value="InterPro"/>
</dbReference>
<feature type="domain" description="Beta-ketoacyl-[acyl-carrier-protein] synthase III N-terminal" evidence="4">
    <location>
        <begin position="131"/>
        <end position="208"/>
    </location>
</feature>
<accession>A0A443YR49</accession>
<dbReference type="RefSeq" id="WP_113647893.1">
    <property type="nucleotide sequence ID" value="NZ_QMHN01000004.1"/>
</dbReference>
<dbReference type="AlphaFoldDB" id="A0A443YR49"/>
<keyword evidence="1" id="KW-0808">Transferase</keyword>